<protein>
    <recommendedName>
        <fullName evidence="8">Fibronectin type-III domain-containing protein</fullName>
    </recommendedName>
</protein>
<feature type="region of interest" description="Disordered" evidence="6">
    <location>
        <begin position="747"/>
        <end position="780"/>
    </location>
</feature>
<dbReference type="InterPro" id="IPR003599">
    <property type="entry name" value="Ig_sub"/>
</dbReference>
<comment type="subcellular location">
    <subcellularLocation>
        <location evidence="1">Membrane</location>
        <topology evidence="1">Single-pass type I membrane protein</topology>
    </subcellularLocation>
</comment>
<evidence type="ECO:0000256" key="7">
    <source>
        <dbReference type="SAM" id="Phobius"/>
    </source>
</evidence>
<name>A0A8S3QL58_MYTED</name>
<proteinExistence type="predicted"/>
<dbReference type="OrthoDB" id="9442762at2759"/>
<dbReference type="Proteomes" id="UP000683360">
    <property type="component" value="Unassembled WGS sequence"/>
</dbReference>
<evidence type="ECO:0000256" key="5">
    <source>
        <dbReference type="ARBA" id="ARBA00023319"/>
    </source>
</evidence>
<dbReference type="Pfam" id="PF00041">
    <property type="entry name" value="fn3"/>
    <property type="match status" value="1"/>
</dbReference>
<evidence type="ECO:0000259" key="8">
    <source>
        <dbReference type="PROSITE" id="PS50853"/>
    </source>
</evidence>
<organism evidence="9 10">
    <name type="scientific">Mytilus edulis</name>
    <name type="common">Blue mussel</name>
    <dbReference type="NCBI Taxonomy" id="6550"/>
    <lineage>
        <taxon>Eukaryota</taxon>
        <taxon>Metazoa</taxon>
        <taxon>Spiralia</taxon>
        <taxon>Lophotrochozoa</taxon>
        <taxon>Mollusca</taxon>
        <taxon>Bivalvia</taxon>
        <taxon>Autobranchia</taxon>
        <taxon>Pteriomorphia</taxon>
        <taxon>Mytilida</taxon>
        <taxon>Mytiloidea</taxon>
        <taxon>Mytilidae</taxon>
        <taxon>Mytilinae</taxon>
        <taxon>Mytilus</taxon>
    </lineage>
</organism>
<dbReference type="InterPro" id="IPR003961">
    <property type="entry name" value="FN3_dom"/>
</dbReference>
<dbReference type="InterPro" id="IPR051275">
    <property type="entry name" value="Cell_adhesion_signaling"/>
</dbReference>
<dbReference type="CDD" id="cd00063">
    <property type="entry name" value="FN3"/>
    <property type="match status" value="1"/>
</dbReference>
<evidence type="ECO:0000256" key="3">
    <source>
        <dbReference type="ARBA" id="ARBA00023157"/>
    </source>
</evidence>
<feature type="transmembrane region" description="Helical" evidence="7">
    <location>
        <begin position="685"/>
        <end position="705"/>
    </location>
</feature>
<gene>
    <name evidence="9" type="ORF">MEDL_10628</name>
</gene>
<dbReference type="SUPFAM" id="SSF48726">
    <property type="entry name" value="Immunoglobulin"/>
    <property type="match status" value="2"/>
</dbReference>
<evidence type="ECO:0000256" key="1">
    <source>
        <dbReference type="ARBA" id="ARBA00004479"/>
    </source>
</evidence>
<reference evidence="9" key="1">
    <citation type="submission" date="2021-03" db="EMBL/GenBank/DDBJ databases">
        <authorList>
            <person name="Bekaert M."/>
        </authorList>
    </citation>
    <scope>NUCLEOTIDE SEQUENCE</scope>
</reference>
<dbReference type="GO" id="GO:0050839">
    <property type="term" value="F:cell adhesion molecule binding"/>
    <property type="evidence" value="ECO:0007669"/>
    <property type="project" value="TreeGrafter"/>
</dbReference>
<evidence type="ECO:0000256" key="2">
    <source>
        <dbReference type="ARBA" id="ARBA00023136"/>
    </source>
</evidence>
<dbReference type="PROSITE" id="PS50853">
    <property type="entry name" value="FN3"/>
    <property type="match status" value="1"/>
</dbReference>
<keyword evidence="7" id="KW-0812">Transmembrane</keyword>
<dbReference type="GO" id="GO:0098609">
    <property type="term" value="P:cell-cell adhesion"/>
    <property type="evidence" value="ECO:0007669"/>
    <property type="project" value="TreeGrafter"/>
</dbReference>
<sequence>MIMEVKHLSNFKFNSSFFIAVYTQNVTVYASEGDSVTIKCKLFPNSKSTWDKVKSNGQRSVIPYADGNEINPDLPNKQNLAIVGNINEANKQVFVRSGDTVILNCTCISQINGNWVGPNRSSSQRNNFDEVNLVPYTEGFRVNKKLNMSNINVVGSFENRTCNLRITHISIDDEGTYKCQYVENHITNNHVFKVFLTHDNYDEVETLNYNNAIFDHTSNNEELNIDYVSSSIESNDIILRAGAVSSNDSSSIKLSVDGYENPYQTINSSGDLVYKQKYTSVFVEKGEDVVLNCTCCLHNESSWSGPKISSITKTDKNEEETYAAGLMLNPILQDLNIEIIGDNNTNDCSLVVTNLSEVGVGHYICDSTKQLDFLKTFKKGQQKHIRGIEGRTLDIICTVNSGKPPETLILTENGSTIQSGKSGDIVYSFVPSREDHMKSFDCFAVSDTLERPLTDKVILDIQYPPLVSVSYAITGQTINLHCHPKGEPNSYTFAKCKRELQLKISNQNRHLYPRITKRRVHTHDIFHGLKVIVPEITVVFHLGVAREQDFVNYSIDACNIKGCTTYTVYLKSASIPEPPSNITVVQYEKHIIVSWIPGFNGGFNQSFFIQYRNIDRKWWTTTGPIKDILENKIKYTIYELVSNKQYFVRMFSRNVVGESEHTSVTEAKVYESEQIILPGNSACSVIIGNIVGGMLICCIVSHIYCHVRRNRISNATVETSPDGQYDEIGTISYNMVIVDPINNFELDNSDNASNEDERNGVLSGNGDESSNDSSVIGRPGDGYENEYQAVIPPVIELHQYNVIIPNIYQNTIISQESVETTSADYINTTIYPKL</sequence>
<keyword evidence="3" id="KW-1015">Disulfide bond</keyword>
<evidence type="ECO:0000256" key="4">
    <source>
        <dbReference type="ARBA" id="ARBA00023180"/>
    </source>
</evidence>
<dbReference type="PANTHER" id="PTHR11640:SF31">
    <property type="entry name" value="IRREGULAR CHIASM C-ROUGHEST PROTEIN-RELATED"/>
    <property type="match status" value="1"/>
</dbReference>
<feature type="domain" description="Fibronectin type-III" evidence="8">
    <location>
        <begin position="575"/>
        <end position="672"/>
    </location>
</feature>
<dbReference type="EMBL" id="CAJPWZ010000527">
    <property type="protein sequence ID" value="CAG2195689.1"/>
    <property type="molecule type" value="Genomic_DNA"/>
</dbReference>
<accession>A0A8S3QL58</accession>
<dbReference type="GO" id="GO:0005886">
    <property type="term" value="C:plasma membrane"/>
    <property type="evidence" value="ECO:0007669"/>
    <property type="project" value="TreeGrafter"/>
</dbReference>
<comment type="caution">
    <text evidence="9">The sequence shown here is derived from an EMBL/GenBank/DDBJ whole genome shotgun (WGS) entry which is preliminary data.</text>
</comment>
<dbReference type="Gene3D" id="2.60.40.10">
    <property type="entry name" value="Immunoglobulins"/>
    <property type="match status" value="3"/>
</dbReference>
<evidence type="ECO:0000256" key="6">
    <source>
        <dbReference type="SAM" id="MobiDB-lite"/>
    </source>
</evidence>
<evidence type="ECO:0000313" key="10">
    <source>
        <dbReference type="Proteomes" id="UP000683360"/>
    </source>
</evidence>
<dbReference type="InterPro" id="IPR036116">
    <property type="entry name" value="FN3_sf"/>
</dbReference>
<keyword evidence="4" id="KW-0325">Glycoprotein</keyword>
<dbReference type="SUPFAM" id="SSF49265">
    <property type="entry name" value="Fibronectin type III"/>
    <property type="match status" value="1"/>
</dbReference>
<feature type="compositionally biased region" description="Low complexity" evidence="6">
    <location>
        <begin position="764"/>
        <end position="774"/>
    </location>
</feature>
<keyword evidence="5" id="KW-0393">Immunoglobulin domain</keyword>
<keyword evidence="7" id="KW-1133">Transmembrane helix</keyword>
<keyword evidence="10" id="KW-1185">Reference proteome</keyword>
<evidence type="ECO:0000313" key="9">
    <source>
        <dbReference type="EMBL" id="CAG2195689.1"/>
    </source>
</evidence>
<dbReference type="InterPro" id="IPR013783">
    <property type="entry name" value="Ig-like_fold"/>
</dbReference>
<dbReference type="SMART" id="SM00409">
    <property type="entry name" value="IG"/>
    <property type="match status" value="2"/>
</dbReference>
<dbReference type="PANTHER" id="PTHR11640">
    <property type="entry name" value="NEPHRIN"/>
    <property type="match status" value="1"/>
</dbReference>
<dbReference type="SMART" id="SM00060">
    <property type="entry name" value="FN3"/>
    <property type="match status" value="1"/>
</dbReference>
<dbReference type="GO" id="GO:0005911">
    <property type="term" value="C:cell-cell junction"/>
    <property type="evidence" value="ECO:0007669"/>
    <property type="project" value="TreeGrafter"/>
</dbReference>
<dbReference type="AlphaFoldDB" id="A0A8S3QL58"/>
<dbReference type="InterPro" id="IPR036179">
    <property type="entry name" value="Ig-like_dom_sf"/>
</dbReference>
<keyword evidence="2 7" id="KW-0472">Membrane</keyword>